<dbReference type="GO" id="GO:0016829">
    <property type="term" value="F:lyase activity"/>
    <property type="evidence" value="ECO:0007669"/>
    <property type="project" value="UniProtKB-KW"/>
</dbReference>
<evidence type="ECO:0000256" key="4">
    <source>
        <dbReference type="PROSITE-ProRule" id="PRU00409"/>
    </source>
</evidence>
<protein>
    <submittedName>
        <fullName evidence="7">Argininosuccinate lyase</fullName>
    </submittedName>
</protein>
<name>A0A917XAJ9_9ACTN</name>
<evidence type="ECO:0000256" key="5">
    <source>
        <dbReference type="SAM" id="MobiDB-lite"/>
    </source>
</evidence>
<dbReference type="AlphaFoldDB" id="A0A917XAJ9"/>
<dbReference type="GO" id="GO:0016874">
    <property type="term" value="F:ligase activity"/>
    <property type="evidence" value="ECO:0007669"/>
    <property type="project" value="UniProtKB-KW"/>
</dbReference>
<dbReference type="GO" id="GO:0046872">
    <property type="term" value="F:metal ion binding"/>
    <property type="evidence" value="ECO:0007669"/>
    <property type="project" value="InterPro"/>
</dbReference>
<dbReference type="InterPro" id="IPR011761">
    <property type="entry name" value="ATP-grasp"/>
</dbReference>
<dbReference type="Gene3D" id="3.30.470.20">
    <property type="entry name" value="ATP-grasp fold, B domain"/>
    <property type="match status" value="1"/>
</dbReference>
<feature type="compositionally biased region" description="Acidic residues" evidence="5">
    <location>
        <begin position="428"/>
        <end position="437"/>
    </location>
</feature>
<keyword evidence="2 4" id="KW-0547">Nucleotide-binding</keyword>
<evidence type="ECO:0000256" key="2">
    <source>
        <dbReference type="ARBA" id="ARBA00022741"/>
    </source>
</evidence>
<dbReference type="SUPFAM" id="SSF56059">
    <property type="entry name" value="Glutathione synthetase ATP-binding domain-like"/>
    <property type="match status" value="1"/>
</dbReference>
<dbReference type="Proteomes" id="UP000653411">
    <property type="component" value="Unassembled WGS sequence"/>
</dbReference>
<keyword evidence="7" id="KW-0456">Lyase</keyword>
<sequence length="482" mass="50126">MSGALPRLGVLHAPNAAANLRDLVLAGRDRCEVVLLVRRDVAAAEPDLVRLGQALATVVVIGDDVTHELAGLGLDGLVTFHDAELEACDAAVRELGLPGATEADQPWDKLVQRRLLNAAGVSTVRSAPVDSPAGLFEAAAEIGLPAVLKPRRGTASTDLGFLTGPADLEAEPGRRERWAGLVLEQMIQRAPHPSGRRWLADYVSVETVTHRGLHTHVAVFDKTPLAVAGGTGPSRHAVRETGDVLPAQLPPHVYDAVLATTSAALTALTVRDRVSHTELRVCADGVEVIEVNGRLGGEVAGMIGMMGGSDLVRAAFDVALGRRPELAAPTRPEVLVSLYVPFPERSGPVRSAVTRPQVRELPGVVRVDEVAQHGAARSDTAFHAVKVLLTAADADSAGHLVRSVATRVARLYEADGLGADPWLRQLTDDGDESDAEPDSARPVDATPDGAAPGTTGPDSAAPGTAAPDSAAPIGAGTRGDTV</sequence>
<accession>A0A917XAJ9</accession>
<dbReference type="RefSeq" id="WP_189262571.1">
    <property type="nucleotide sequence ID" value="NZ_BMML01000004.1"/>
</dbReference>
<dbReference type="PANTHER" id="PTHR43585">
    <property type="entry name" value="FUMIPYRROLE BIOSYNTHESIS PROTEIN C"/>
    <property type="match status" value="1"/>
</dbReference>
<keyword evidence="8" id="KW-1185">Reference proteome</keyword>
<dbReference type="PANTHER" id="PTHR43585:SF2">
    <property type="entry name" value="ATP-GRASP ENZYME FSQD"/>
    <property type="match status" value="1"/>
</dbReference>
<keyword evidence="1" id="KW-0436">Ligase</keyword>
<dbReference type="EMBL" id="BMML01000004">
    <property type="protein sequence ID" value="GGN01431.1"/>
    <property type="molecule type" value="Genomic_DNA"/>
</dbReference>
<comment type="caution">
    <text evidence="7">The sequence shown here is derived from an EMBL/GenBank/DDBJ whole genome shotgun (WGS) entry which is preliminary data.</text>
</comment>
<dbReference type="InterPro" id="IPR052032">
    <property type="entry name" value="ATP-dep_AA_Ligase"/>
</dbReference>
<evidence type="ECO:0000256" key="1">
    <source>
        <dbReference type="ARBA" id="ARBA00022598"/>
    </source>
</evidence>
<evidence type="ECO:0000313" key="7">
    <source>
        <dbReference type="EMBL" id="GGN01431.1"/>
    </source>
</evidence>
<dbReference type="PROSITE" id="PS50975">
    <property type="entry name" value="ATP_GRASP"/>
    <property type="match status" value="1"/>
</dbReference>
<organism evidence="7 8">
    <name type="scientific">Streptomyces fuscichromogenes</name>
    <dbReference type="NCBI Taxonomy" id="1324013"/>
    <lineage>
        <taxon>Bacteria</taxon>
        <taxon>Bacillati</taxon>
        <taxon>Actinomycetota</taxon>
        <taxon>Actinomycetes</taxon>
        <taxon>Kitasatosporales</taxon>
        <taxon>Streptomycetaceae</taxon>
        <taxon>Streptomyces</taxon>
    </lineage>
</organism>
<feature type="compositionally biased region" description="Low complexity" evidence="5">
    <location>
        <begin position="449"/>
        <end position="472"/>
    </location>
</feature>
<gene>
    <name evidence="7" type="ORF">GCM10011578_023480</name>
</gene>
<evidence type="ECO:0000256" key="3">
    <source>
        <dbReference type="ARBA" id="ARBA00022840"/>
    </source>
</evidence>
<feature type="domain" description="ATP-grasp" evidence="6">
    <location>
        <begin position="113"/>
        <end position="320"/>
    </location>
</feature>
<evidence type="ECO:0000259" key="6">
    <source>
        <dbReference type="PROSITE" id="PS50975"/>
    </source>
</evidence>
<proteinExistence type="predicted"/>
<reference evidence="7" key="2">
    <citation type="submission" date="2020-09" db="EMBL/GenBank/DDBJ databases">
        <authorList>
            <person name="Sun Q."/>
            <person name="Zhou Y."/>
        </authorList>
    </citation>
    <scope>NUCLEOTIDE SEQUENCE</scope>
    <source>
        <strain evidence="7">CGMCC 4.7110</strain>
    </source>
</reference>
<keyword evidence="3 4" id="KW-0067">ATP-binding</keyword>
<evidence type="ECO:0000313" key="8">
    <source>
        <dbReference type="Proteomes" id="UP000653411"/>
    </source>
</evidence>
<reference evidence="7" key="1">
    <citation type="journal article" date="2014" name="Int. J. Syst. Evol. Microbiol.">
        <title>Complete genome sequence of Corynebacterium casei LMG S-19264T (=DSM 44701T), isolated from a smear-ripened cheese.</title>
        <authorList>
            <consortium name="US DOE Joint Genome Institute (JGI-PGF)"/>
            <person name="Walter F."/>
            <person name="Albersmeier A."/>
            <person name="Kalinowski J."/>
            <person name="Ruckert C."/>
        </authorList>
    </citation>
    <scope>NUCLEOTIDE SEQUENCE</scope>
    <source>
        <strain evidence="7">CGMCC 4.7110</strain>
    </source>
</reference>
<feature type="region of interest" description="Disordered" evidence="5">
    <location>
        <begin position="422"/>
        <end position="482"/>
    </location>
</feature>
<dbReference type="GO" id="GO:0005524">
    <property type="term" value="F:ATP binding"/>
    <property type="evidence" value="ECO:0007669"/>
    <property type="project" value="UniProtKB-UniRule"/>
</dbReference>